<evidence type="ECO:0000313" key="5">
    <source>
        <dbReference type="Proteomes" id="UP000199632"/>
    </source>
</evidence>
<keyword evidence="3" id="KW-0812">Transmembrane</keyword>
<reference evidence="5" key="1">
    <citation type="submission" date="2016-10" db="EMBL/GenBank/DDBJ databases">
        <authorList>
            <person name="Varghese N."/>
            <person name="Submissions S."/>
        </authorList>
    </citation>
    <scope>NUCLEOTIDE SEQUENCE [LARGE SCALE GENOMIC DNA]</scope>
    <source>
        <strain evidence="5">DSM 44718</strain>
    </source>
</reference>
<feature type="transmembrane region" description="Helical" evidence="3">
    <location>
        <begin position="32"/>
        <end position="61"/>
    </location>
</feature>
<feature type="transmembrane region" description="Helical" evidence="3">
    <location>
        <begin position="291"/>
        <end position="309"/>
    </location>
</feature>
<dbReference type="SUPFAM" id="SSF63817">
    <property type="entry name" value="Sortase"/>
    <property type="match status" value="1"/>
</dbReference>
<dbReference type="InterPro" id="IPR042003">
    <property type="entry name" value="Sortase_E"/>
</dbReference>
<organism evidence="4 5">
    <name type="scientific">Asanoa ishikariensis</name>
    <dbReference type="NCBI Taxonomy" id="137265"/>
    <lineage>
        <taxon>Bacteria</taxon>
        <taxon>Bacillati</taxon>
        <taxon>Actinomycetota</taxon>
        <taxon>Actinomycetes</taxon>
        <taxon>Micromonosporales</taxon>
        <taxon>Micromonosporaceae</taxon>
        <taxon>Asanoa</taxon>
    </lineage>
</organism>
<dbReference type="EMBL" id="FNQB01000002">
    <property type="protein sequence ID" value="SDZ21247.1"/>
    <property type="molecule type" value="Genomic_DNA"/>
</dbReference>
<feature type="region of interest" description="Disordered" evidence="2">
    <location>
        <begin position="1"/>
        <end position="31"/>
    </location>
</feature>
<keyword evidence="1" id="KW-0378">Hydrolase</keyword>
<protein>
    <submittedName>
        <fullName evidence="4">LPXTG-site transpeptidase (Sortase) family protein</fullName>
    </submittedName>
</protein>
<dbReference type="STRING" id="137265.SAMN05421684_3517"/>
<dbReference type="Pfam" id="PF04203">
    <property type="entry name" value="Sortase"/>
    <property type="match status" value="1"/>
</dbReference>
<dbReference type="OrthoDB" id="5242879at2"/>
<feature type="compositionally biased region" description="Pro residues" evidence="2">
    <location>
        <begin position="11"/>
        <end position="29"/>
    </location>
</feature>
<dbReference type="InterPro" id="IPR023365">
    <property type="entry name" value="Sortase_dom-sf"/>
</dbReference>
<name>A0A1H3R6F6_9ACTN</name>
<dbReference type="InterPro" id="IPR005754">
    <property type="entry name" value="Sortase"/>
</dbReference>
<keyword evidence="5" id="KW-1185">Reference proteome</keyword>
<proteinExistence type="predicted"/>
<accession>A0A1H3R6F6</accession>
<dbReference type="NCBIfam" id="TIGR01076">
    <property type="entry name" value="sortase_fam"/>
    <property type="match status" value="1"/>
</dbReference>
<evidence type="ECO:0000256" key="3">
    <source>
        <dbReference type="SAM" id="Phobius"/>
    </source>
</evidence>
<evidence type="ECO:0000256" key="1">
    <source>
        <dbReference type="ARBA" id="ARBA00022801"/>
    </source>
</evidence>
<evidence type="ECO:0000313" key="4">
    <source>
        <dbReference type="EMBL" id="SDZ21247.1"/>
    </source>
</evidence>
<gene>
    <name evidence="4" type="ORF">SAMN05421684_3517</name>
</gene>
<dbReference type="GO" id="GO:0016787">
    <property type="term" value="F:hydrolase activity"/>
    <property type="evidence" value="ECO:0007669"/>
    <property type="project" value="UniProtKB-KW"/>
</dbReference>
<keyword evidence="3" id="KW-0472">Membrane</keyword>
<dbReference type="CDD" id="cd05830">
    <property type="entry name" value="Sortase_E"/>
    <property type="match status" value="1"/>
</dbReference>
<dbReference type="AlphaFoldDB" id="A0A1H3R6F6"/>
<sequence length="320" mass="33808">MTTTDVQASAPPAPSVPAVPPPSPPPSRPPNLGLQVVGTAFTIVAVLAIGLIAHLTAVSWLQYQRDQQTLFADFRAELKLGTAPVGQYRVTYEPDGSPRPEELVEPGSPVTWLEIPSIGLSAVVVEGTSGDVLRAGPGHRRDTVLPGQSGASVLMGRQAAYGAPFRDLEMLMKGDPIHATTGQGRAEYKVTGIRRPGEPEPPELVPGAGRLTLITAHGKAFDPEGTVYVDAELLSPAQPTPARKFGEGSLPTADRVMATDSSGWLWAMLWGQALLLAAIAVTWLRTRLSGWHAWIIGAPVLAFLGLAVADQAARLLPNLL</sequence>
<keyword evidence="3" id="KW-1133">Transmembrane helix</keyword>
<evidence type="ECO:0000256" key="2">
    <source>
        <dbReference type="SAM" id="MobiDB-lite"/>
    </source>
</evidence>
<dbReference type="Proteomes" id="UP000199632">
    <property type="component" value="Unassembled WGS sequence"/>
</dbReference>
<dbReference type="Gene3D" id="2.40.260.10">
    <property type="entry name" value="Sortase"/>
    <property type="match status" value="1"/>
</dbReference>
<feature type="transmembrane region" description="Helical" evidence="3">
    <location>
        <begin position="264"/>
        <end position="285"/>
    </location>
</feature>